<dbReference type="OMA" id="GPERMQI"/>
<dbReference type="FunFam" id="3.40.50.1000:FF:000032">
    <property type="entry name" value="Cytosolic 5-nucleotidase 3-like"/>
    <property type="match status" value="1"/>
</dbReference>
<reference evidence="11" key="3">
    <citation type="submission" date="2015-06" db="UniProtKB">
        <authorList>
            <consortium name="EnsemblMetazoa"/>
        </authorList>
    </citation>
    <scope>IDENTIFICATION</scope>
</reference>
<dbReference type="HOGENOM" id="CLU_048584_0_2_1"/>
<comment type="catalytic activity">
    <reaction evidence="1 9">
        <text>a ribonucleoside 5'-phosphate + H2O = a ribonucleoside + phosphate</text>
        <dbReference type="Rhea" id="RHEA:12484"/>
        <dbReference type="ChEBI" id="CHEBI:15377"/>
        <dbReference type="ChEBI" id="CHEBI:18254"/>
        <dbReference type="ChEBI" id="CHEBI:43474"/>
        <dbReference type="ChEBI" id="CHEBI:58043"/>
        <dbReference type="EC" id="3.1.3.5"/>
    </reaction>
</comment>
<evidence type="ECO:0000313" key="12">
    <source>
        <dbReference type="Proteomes" id="UP000015101"/>
    </source>
</evidence>
<dbReference type="InParanoid" id="T1EE42"/>
<protein>
    <recommendedName>
        <fullName evidence="3 9">5'-nucleotidase</fullName>
        <ecNumber evidence="3 9">3.1.3.5</ecNumber>
    </recommendedName>
</protein>
<keyword evidence="4" id="KW-0479">Metal-binding</keyword>
<dbReference type="EMBL" id="KB096742">
    <property type="protein sequence ID" value="ESO02553.1"/>
    <property type="molecule type" value="Genomic_DNA"/>
</dbReference>
<accession>T1EE42</accession>
<reference evidence="12" key="1">
    <citation type="submission" date="2012-12" db="EMBL/GenBank/DDBJ databases">
        <authorList>
            <person name="Hellsten U."/>
            <person name="Grimwood J."/>
            <person name="Chapman J.A."/>
            <person name="Shapiro H."/>
            <person name="Aerts A."/>
            <person name="Otillar R.P."/>
            <person name="Terry A.Y."/>
            <person name="Boore J.L."/>
            <person name="Simakov O."/>
            <person name="Marletaz F."/>
            <person name="Cho S.-J."/>
            <person name="Edsinger-Gonzales E."/>
            <person name="Havlak P."/>
            <person name="Kuo D.-H."/>
            <person name="Larsson T."/>
            <person name="Lv J."/>
            <person name="Arendt D."/>
            <person name="Savage R."/>
            <person name="Osoegawa K."/>
            <person name="de Jong P."/>
            <person name="Lindberg D.R."/>
            <person name="Seaver E.C."/>
            <person name="Weisblat D.A."/>
            <person name="Putnam N.H."/>
            <person name="Grigoriev I.V."/>
            <person name="Rokhsar D.S."/>
        </authorList>
    </citation>
    <scope>NUCLEOTIDE SEQUENCE</scope>
</reference>
<evidence type="ECO:0000256" key="5">
    <source>
        <dbReference type="ARBA" id="ARBA00022741"/>
    </source>
</evidence>
<evidence type="ECO:0000313" key="10">
    <source>
        <dbReference type="EMBL" id="ESO02553.1"/>
    </source>
</evidence>
<evidence type="ECO:0000256" key="9">
    <source>
        <dbReference type="RuleBase" id="RU361276"/>
    </source>
</evidence>
<dbReference type="SFLD" id="SFLDS00003">
    <property type="entry name" value="Haloacid_Dehalogenase"/>
    <property type="match status" value="1"/>
</dbReference>
<keyword evidence="12" id="KW-1185">Reference proteome</keyword>
<dbReference type="KEGG" id="hro:HELRODRAFT_106717"/>
<dbReference type="RefSeq" id="XP_009019961.1">
    <property type="nucleotide sequence ID" value="XM_009021713.1"/>
</dbReference>
<proteinExistence type="inferred from homology"/>
<name>T1EE42_HELRO</name>
<comment type="similarity">
    <text evidence="2 9">Belongs to the pyrimidine 5'-nucleotidase family.</text>
</comment>
<keyword evidence="9" id="KW-0963">Cytoplasm</keyword>
<dbReference type="GO" id="GO:0005737">
    <property type="term" value="C:cytoplasm"/>
    <property type="evidence" value="ECO:0000318"/>
    <property type="project" value="GO_Central"/>
</dbReference>
<dbReference type="NCBIfam" id="TIGR01544">
    <property type="entry name" value="HAD-SF-IE"/>
    <property type="match status" value="1"/>
</dbReference>
<dbReference type="InterPro" id="IPR006434">
    <property type="entry name" value="Pyrimidine_nucleotidase_eu"/>
</dbReference>
<dbReference type="FunFam" id="1.10.150.340:FF:000001">
    <property type="entry name" value="Cytosolic 5-nucleotidase 3-like"/>
    <property type="match status" value="1"/>
</dbReference>
<keyword evidence="6 9" id="KW-0378">Hydrolase</keyword>
<keyword evidence="8 9" id="KW-0546">Nucleotide metabolism</keyword>
<sequence>MSNLKASNVHMEDAEKVQRIINEFVKGGTEKLQVISDFDMTLTTPNDEYGPCQSCYNALDSSKFFPSIYQQKAEKLKDHYYAIEIDPYLAIKEKIPYMVEWWTKAHDLLIEFNLRKEWLPQIVKESRIIFRKGCDWLFQQLNRLQVPLLVFSAGIGDVIEETFKSRSKLYDNLKIVSNFIHFNDEGLIDGFEGELMHVFNKNENVIHRSGYFEEIEHRHNIILMGDSLGDLQMADGAICENILKIGFLNDKVDEFLERYKKSFDIVIVNDPTMSVPNSIIAQVCEAIETKMADGVKVNDVTNANATSNGSVIGDAA</sequence>
<dbReference type="Gene3D" id="3.40.50.1000">
    <property type="entry name" value="HAD superfamily/HAD-like"/>
    <property type="match status" value="1"/>
</dbReference>
<evidence type="ECO:0000256" key="2">
    <source>
        <dbReference type="ARBA" id="ARBA00008389"/>
    </source>
</evidence>
<dbReference type="OrthoDB" id="10014216at2759"/>
<dbReference type="SUPFAM" id="SSF56784">
    <property type="entry name" value="HAD-like"/>
    <property type="match status" value="1"/>
</dbReference>
<evidence type="ECO:0000256" key="8">
    <source>
        <dbReference type="ARBA" id="ARBA00023080"/>
    </source>
</evidence>
<evidence type="ECO:0000313" key="11">
    <source>
        <dbReference type="EnsemblMetazoa" id="HelroP106717"/>
    </source>
</evidence>
<dbReference type="GeneID" id="20194844"/>
<dbReference type="STRING" id="6412.T1EE42"/>
<dbReference type="CTD" id="20194844"/>
<dbReference type="eggNOG" id="KOG3128">
    <property type="taxonomic scope" value="Eukaryota"/>
</dbReference>
<dbReference type="GO" id="GO:0000166">
    <property type="term" value="F:nucleotide binding"/>
    <property type="evidence" value="ECO:0007669"/>
    <property type="project" value="UniProtKB-KW"/>
</dbReference>
<keyword evidence="7" id="KW-0460">Magnesium</keyword>
<dbReference type="PANTHER" id="PTHR13045:SF0">
    <property type="entry name" value="7-METHYLGUANOSINE PHOSPHATE-SPECIFIC 5'-NUCLEOTIDASE"/>
    <property type="match status" value="1"/>
</dbReference>
<keyword evidence="5 9" id="KW-0547">Nucleotide-binding</keyword>
<gene>
    <name evidence="11" type="primary">20194844</name>
    <name evidence="10" type="ORF">HELRODRAFT_106717</name>
</gene>
<dbReference type="PANTHER" id="PTHR13045">
    <property type="entry name" value="5'-NUCLEOTIDASE"/>
    <property type="match status" value="1"/>
</dbReference>
<dbReference type="InterPro" id="IPR036412">
    <property type="entry name" value="HAD-like_sf"/>
</dbReference>
<dbReference type="GO" id="GO:0008253">
    <property type="term" value="F:5'-nucleotidase activity"/>
    <property type="evidence" value="ECO:0000318"/>
    <property type="project" value="GO_Central"/>
</dbReference>
<comment type="subcellular location">
    <subcellularLocation>
        <location evidence="9">Cytoplasm</location>
    </subcellularLocation>
</comment>
<evidence type="ECO:0000256" key="1">
    <source>
        <dbReference type="ARBA" id="ARBA00000815"/>
    </source>
</evidence>
<dbReference type="Gene3D" id="1.10.150.340">
    <property type="entry name" value="Pyrimidine 5'-nucleotidase (UMPH-1), N-terminal domain"/>
    <property type="match status" value="1"/>
</dbReference>
<dbReference type="Proteomes" id="UP000015101">
    <property type="component" value="Unassembled WGS sequence"/>
</dbReference>
<dbReference type="SFLD" id="SFLDG01128">
    <property type="entry name" value="C1.4:_5'-Nucleotidase_Like"/>
    <property type="match status" value="1"/>
</dbReference>
<evidence type="ECO:0000256" key="6">
    <source>
        <dbReference type="ARBA" id="ARBA00022801"/>
    </source>
</evidence>
<dbReference type="EMBL" id="AMQM01000926">
    <property type="status" value="NOT_ANNOTATED_CDS"/>
    <property type="molecule type" value="Genomic_DNA"/>
</dbReference>
<organism evidence="11 12">
    <name type="scientific">Helobdella robusta</name>
    <name type="common">Californian leech</name>
    <dbReference type="NCBI Taxonomy" id="6412"/>
    <lineage>
        <taxon>Eukaryota</taxon>
        <taxon>Metazoa</taxon>
        <taxon>Spiralia</taxon>
        <taxon>Lophotrochozoa</taxon>
        <taxon>Annelida</taxon>
        <taxon>Clitellata</taxon>
        <taxon>Hirudinea</taxon>
        <taxon>Rhynchobdellida</taxon>
        <taxon>Glossiphoniidae</taxon>
        <taxon>Helobdella</taxon>
    </lineage>
</organism>
<dbReference type="GO" id="GO:0009117">
    <property type="term" value="P:nucleotide metabolic process"/>
    <property type="evidence" value="ECO:0007669"/>
    <property type="project" value="UniProtKB-KW"/>
</dbReference>
<evidence type="ECO:0000256" key="4">
    <source>
        <dbReference type="ARBA" id="ARBA00022723"/>
    </source>
</evidence>
<evidence type="ECO:0000256" key="7">
    <source>
        <dbReference type="ARBA" id="ARBA00022842"/>
    </source>
</evidence>
<evidence type="ECO:0000256" key="3">
    <source>
        <dbReference type="ARBA" id="ARBA00012643"/>
    </source>
</evidence>
<dbReference type="EnsemblMetazoa" id="HelroT106717">
    <property type="protein sequence ID" value="HelroP106717"/>
    <property type="gene ID" value="HelroG106717"/>
</dbReference>
<dbReference type="FunCoup" id="T1EE42">
    <property type="interactions" value="539"/>
</dbReference>
<dbReference type="AlphaFoldDB" id="T1EE42"/>
<dbReference type="GO" id="GO:0000287">
    <property type="term" value="F:magnesium ion binding"/>
    <property type="evidence" value="ECO:0007669"/>
    <property type="project" value="InterPro"/>
</dbReference>
<dbReference type="Pfam" id="PF05822">
    <property type="entry name" value="UMPH-1"/>
    <property type="match status" value="1"/>
</dbReference>
<reference evidence="10 12" key="2">
    <citation type="journal article" date="2013" name="Nature">
        <title>Insights into bilaterian evolution from three spiralian genomes.</title>
        <authorList>
            <person name="Simakov O."/>
            <person name="Marletaz F."/>
            <person name="Cho S.J."/>
            <person name="Edsinger-Gonzales E."/>
            <person name="Havlak P."/>
            <person name="Hellsten U."/>
            <person name="Kuo D.H."/>
            <person name="Larsson T."/>
            <person name="Lv J."/>
            <person name="Arendt D."/>
            <person name="Savage R."/>
            <person name="Osoegawa K."/>
            <person name="de Jong P."/>
            <person name="Grimwood J."/>
            <person name="Chapman J.A."/>
            <person name="Shapiro H."/>
            <person name="Aerts A."/>
            <person name="Otillar R.P."/>
            <person name="Terry A.Y."/>
            <person name="Boore J.L."/>
            <person name="Grigoriev I.V."/>
            <person name="Lindberg D.R."/>
            <person name="Seaver E.C."/>
            <person name="Weisblat D.A."/>
            <person name="Putnam N.H."/>
            <person name="Rokhsar D.S."/>
        </authorList>
    </citation>
    <scope>NUCLEOTIDE SEQUENCE</scope>
</reference>
<dbReference type="InterPro" id="IPR023214">
    <property type="entry name" value="HAD_sf"/>
</dbReference>
<dbReference type="EC" id="3.1.3.5" evidence="3 9"/>